<dbReference type="GO" id="GO:0008017">
    <property type="term" value="F:microtubule binding"/>
    <property type="evidence" value="ECO:0007669"/>
    <property type="project" value="InterPro"/>
</dbReference>
<proteinExistence type="inferred from homology"/>
<evidence type="ECO:0000313" key="5">
    <source>
        <dbReference type="Proteomes" id="UP000053766"/>
    </source>
</evidence>
<dbReference type="AlphaFoldDB" id="A0A0D8XMU2"/>
<keyword evidence="2 3" id="KW-0175">Coiled coil</keyword>
<dbReference type="GO" id="GO:0005871">
    <property type="term" value="C:kinesin complex"/>
    <property type="evidence" value="ECO:0007669"/>
    <property type="project" value="TreeGrafter"/>
</dbReference>
<dbReference type="Proteomes" id="UP000053766">
    <property type="component" value="Unassembled WGS sequence"/>
</dbReference>
<dbReference type="GO" id="GO:0005813">
    <property type="term" value="C:centrosome"/>
    <property type="evidence" value="ECO:0007669"/>
    <property type="project" value="TreeGrafter"/>
</dbReference>
<evidence type="ECO:0000256" key="3">
    <source>
        <dbReference type="SAM" id="Coils"/>
    </source>
</evidence>
<evidence type="ECO:0008006" key="6">
    <source>
        <dbReference type="Google" id="ProtNLM"/>
    </source>
</evidence>
<keyword evidence="5" id="KW-1185">Reference proteome</keyword>
<dbReference type="GO" id="GO:0000132">
    <property type="term" value="P:establishment of mitotic spindle orientation"/>
    <property type="evidence" value="ECO:0007669"/>
    <property type="project" value="TreeGrafter"/>
</dbReference>
<name>A0A0D8XMU2_DICVI</name>
<gene>
    <name evidence="4" type="ORF">DICVIV_08889</name>
</gene>
<dbReference type="GO" id="GO:0007020">
    <property type="term" value="P:microtubule nucleation"/>
    <property type="evidence" value="ECO:0007669"/>
    <property type="project" value="TreeGrafter"/>
</dbReference>
<dbReference type="PANTHER" id="PTHR10921:SF1">
    <property type="entry name" value="NUCLEAR DISTRIBUTION PROTEIN NUDE HOMOLOG"/>
    <property type="match status" value="1"/>
</dbReference>
<accession>A0A0D8XMU2</accession>
<sequence length="289" mass="33771">MEADDILFLKRLTTEQLIEKLIYYKNLHEKDAKDFEEYRTNSQEMELIMEREIEDAQREAKSAAAKLRQLQIDAGRAQSKSEEEKRDFLRIEEALRREVSLLRAEQEGSRSRIRELEQRNDDLERHERYNQQEVADLERKVNEMTERLTLLENELAEKQTTTEEMYRLREEIRANDRPRLVVGPLRAERTDDTPEEPTPGTMKEHKSIQKVHAIGSTEVNQKNNISYMNALNDEPNNSGNSKILMNPLVSAADGKSFASCVNKIVKDLMVKVDRLESILTGLRVHSFRR</sequence>
<dbReference type="GO" id="GO:0000776">
    <property type="term" value="C:kinetochore"/>
    <property type="evidence" value="ECO:0007669"/>
    <property type="project" value="TreeGrafter"/>
</dbReference>
<dbReference type="GO" id="GO:0051642">
    <property type="term" value="P:centrosome localization"/>
    <property type="evidence" value="ECO:0007669"/>
    <property type="project" value="TreeGrafter"/>
</dbReference>
<dbReference type="InterPro" id="IPR033494">
    <property type="entry name" value="NUDE"/>
</dbReference>
<evidence type="ECO:0000313" key="4">
    <source>
        <dbReference type="EMBL" id="KJH45072.1"/>
    </source>
</evidence>
<reference evidence="4 5" key="1">
    <citation type="submission" date="2013-11" db="EMBL/GenBank/DDBJ databases">
        <title>Draft genome of the bovine lungworm Dictyocaulus viviparus.</title>
        <authorList>
            <person name="Mitreva M."/>
        </authorList>
    </citation>
    <scope>NUCLEOTIDE SEQUENCE [LARGE SCALE GENOMIC DNA]</scope>
    <source>
        <strain evidence="4 5">HannoverDv2000</strain>
    </source>
</reference>
<reference evidence="5" key="2">
    <citation type="journal article" date="2016" name="Sci. Rep.">
        <title>Dictyocaulus viviparus genome, variome and transcriptome elucidate lungworm biology and support future intervention.</title>
        <authorList>
            <person name="McNulty S.N."/>
            <person name="Strube C."/>
            <person name="Rosa B.A."/>
            <person name="Martin J.C."/>
            <person name="Tyagi R."/>
            <person name="Choi Y.J."/>
            <person name="Wang Q."/>
            <person name="Hallsworth Pepin K."/>
            <person name="Zhang X."/>
            <person name="Ozersky P."/>
            <person name="Wilson R.K."/>
            <person name="Sternberg P.W."/>
            <person name="Gasser R.B."/>
            <person name="Mitreva M."/>
        </authorList>
    </citation>
    <scope>NUCLEOTIDE SEQUENCE [LARGE SCALE GENOMIC DNA]</scope>
    <source>
        <strain evidence="5">HannoverDv2000</strain>
    </source>
</reference>
<comment type="similarity">
    <text evidence="1">Belongs to the nudE family.</text>
</comment>
<feature type="coiled-coil region" evidence="3">
    <location>
        <begin position="46"/>
        <end position="171"/>
    </location>
</feature>
<dbReference type="GO" id="GO:0047496">
    <property type="term" value="P:vesicle transport along microtubule"/>
    <property type="evidence" value="ECO:0007669"/>
    <property type="project" value="TreeGrafter"/>
</dbReference>
<dbReference type="Gene3D" id="6.10.250.1080">
    <property type="match status" value="1"/>
</dbReference>
<protein>
    <recommendedName>
        <fullName evidence="6">NUDE domain-containing protein</fullName>
    </recommendedName>
</protein>
<dbReference type="PANTHER" id="PTHR10921">
    <property type="entry name" value="NUCLEAR DISTRIBUTION PROTEIN NUDE HOMOLOG 1"/>
    <property type="match status" value="1"/>
</dbReference>
<dbReference type="EMBL" id="KN716429">
    <property type="protein sequence ID" value="KJH45072.1"/>
    <property type="molecule type" value="Genomic_DNA"/>
</dbReference>
<dbReference type="GO" id="GO:0016477">
    <property type="term" value="P:cell migration"/>
    <property type="evidence" value="ECO:0007669"/>
    <property type="project" value="TreeGrafter"/>
</dbReference>
<dbReference type="STRING" id="29172.A0A0D8XMU2"/>
<dbReference type="GO" id="GO:0007059">
    <property type="term" value="P:chromosome segregation"/>
    <property type="evidence" value="ECO:0007669"/>
    <property type="project" value="TreeGrafter"/>
</dbReference>
<dbReference type="OrthoDB" id="5877028at2759"/>
<evidence type="ECO:0000256" key="1">
    <source>
        <dbReference type="ARBA" id="ARBA00007429"/>
    </source>
</evidence>
<organism evidence="4 5">
    <name type="scientific">Dictyocaulus viviparus</name>
    <name type="common">Bovine lungworm</name>
    <dbReference type="NCBI Taxonomy" id="29172"/>
    <lineage>
        <taxon>Eukaryota</taxon>
        <taxon>Metazoa</taxon>
        <taxon>Ecdysozoa</taxon>
        <taxon>Nematoda</taxon>
        <taxon>Chromadorea</taxon>
        <taxon>Rhabditida</taxon>
        <taxon>Rhabditina</taxon>
        <taxon>Rhabditomorpha</taxon>
        <taxon>Strongyloidea</taxon>
        <taxon>Metastrongylidae</taxon>
        <taxon>Dictyocaulus</taxon>
    </lineage>
</organism>
<evidence type="ECO:0000256" key="2">
    <source>
        <dbReference type="ARBA" id="ARBA00023054"/>
    </source>
</evidence>
<dbReference type="GO" id="GO:0007100">
    <property type="term" value="P:mitotic centrosome separation"/>
    <property type="evidence" value="ECO:0007669"/>
    <property type="project" value="TreeGrafter"/>
</dbReference>